<evidence type="ECO:0000313" key="1">
    <source>
        <dbReference type="EMBL" id="KAJ8922805.1"/>
    </source>
</evidence>
<evidence type="ECO:0000313" key="2">
    <source>
        <dbReference type="Proteomes" id="UP001159042"/>
    </source>
</evidence>
<comment type="caution">
    <text evidence="1">The sequence shown here is derived from an EMBL/GenBank/DDBJ whole genome shotgun (WGS) entry which is preliminary data.</text>
</comment>
<dbReference type="Proteomes" id="UP001159042">
    <property type="component" value="Unassembled WGS sequence"/>
</dbReference>
<dbReference type="EMBL" id="JANEYG010000006">
    <property type="protein sequence ID" value="KAJ8922805.1"/>
    <property type="molecule type" value="Genomic_DNA"/>
</dbReference>
<accession>A0AAV8W9T4</accession>
<name>A0AAV8W9T4_9CUCU</name>
<protein>
    <submittedName>
        <fullName evidence="1">Uncharacterized protein</fullName>
    </submittedName>
</protein>
<sequence length="134" mass="15393">MAPRTMESKSFTVQDLQFMKVVANNPDNQQDCNCRKLQELHPAKQPNARPTYGRSISLFDLRTKKKDAGDSDKLKRVTLSSTTAKEVLTEGKAEEKSRYSRLVQCWRKLKKTLRHHSAGKRNRAKEAIILHRNG</sequence>
<organism evidence="1 2">
    <name type="scientific">Exocentrus adspersus</name>
    <dbReference type="NCBI Taxonomy" id="1586481"/>
    <lineage>
        <taxon>Eukaryota</taxon>
        <taxon>Metazoa</taxon>
        <taxon>Ecdysozoa</taxon>
        <taxon>Arthropoda</taxon>
        <taxon>Hexapoda</taxon>
        <taxon>Insecta</taxon>
        <taxon>Pterygota</taxon>
        <taxon>Neoptera</taxon>
        <taxon>Endopterygota</taxon>
        <taxon>Coleoptera</taxon>
        <taxon>Polyphaga</taxon>
        <taxon>Cucujiformia</taxon>
        <taxon>Chrysomeloidea</taxon>
        <taxon>Cerambycidae</taxon>
        <taxon>Lamiinae</taxon>
        <taxon>Acanthocinini</taxon>
        <taxon>Exocentrus</taxon>
    </lineage>
</organism>
<reference evidence="1 2" key="1">
    <citation type="journal article" date="2023" name="Insect Mol. Biol.">
        <title>Genome sequencing provides insights into the evolution of gene families encoding plant cell wall-degrading enzymes in longhorned beetles.</title>
        <authorList>
            <person name="Shin N.R."/>
            <person name="Okamura Y."/>
            <person name="Kirsch R."/>
            <person name="Pauchet Y."/>
        </authorList>
    </citation>
    <scope>NUCLEOTIDE SEQUENCE [LARGE SCALE GENOMIC DNA]</scope>
    <source>
        <strain evidence="1">EAD_L_NR</strain>
    </source>
</reference>
<keyword evidence="2" id="KW-1185">Reference proteome</keyword>
<proteinExistence type="predicted"/>
<gene>
    <name evidence="1" type="ORF">NQ315_007840</name>
</gene>
<dbReference type="AlphaFoldDB" id="A0AAV8W9T4"/>